<reference evidence="2 3" key="1">
    <citation type="submission" date="2015-11" db="EMBL/GenBank/DDBJ databases">
        <title>Genomic analysis of 38 Legionella species identifies large and diverse effector repertoires.</title>
        <authorList>
            <person name="Burstein D."/>
            <person name="Amaro F."/>
            <person name="Zusman T."/>
            <person name="Lifshitz Z."/>
            <person name="Cohen O."/>
            <person name="Gilbert J.A."/>
            <person name="Pupko T."/>
            <person name="Shuman H.A."/>
            <person name="Segal G."/>
        </authorList>
    </citation>
    <scope>NUCLEOTIDE SEQUENCE [LARGE SCALE GENOMIC DNA]</scope>
    <source>
        <strain evidence="2 3">ATCC 49506</strain>
    </source>
</reference>
<feature type="transmembrane region" description="Helical" evidence="1">
    <location>
        <begin position="40"/>
        <end position="62"/>
    </location>
</feature>
<feature type="transmembrane region" description="Helical" evidence="1">
    <location>
        <begin position="155"/>
        <end position="174"/>
    </location>
</feature>
<feature type="transmembrane region" description="Helical" evidence="1">
    <location>
        <begin position="130"/>
        <end position="148"/>
    </location>
</feature>
<proteinExistence type="predicted"/>
<dbReference type="AlphaFoldDB" id="A0A0W0WS55"/>
<dbReference type="PATRIC" id="fig|45070.6.peg.1932"/>
<dbReference type="RefSeq" id="WP_058504880.1">
    <property type="nucleotide sequence ID" value="NZ_CAAAIF010000025.1"/>
</dbReference>
<sequence>MTLSNLKQKLALPLVLGLCDGVITVLTLIANRLINSDGLISFSFAVQISLVSLITGLFVYFISQYTELRRELLHLETELNLTESGRLAMTNLGKQIIIESVVLTIIGSIAAFFGSLVPVVIAIFVQGNKWAPILVAVVILAILGLFLAKLVRGNKIIWVLSLIISGLVVSYIGIKLNIVP</sequence>
<name>A0A0W0WS55_9GAMM</name>
<keyword evidence="1" id="KW-0472">Membrane</keyword>
<dbReference type="Proteomes" id="UP000054725">
    <property type="component" value="Unassembled WGS sequence"/>
</dbReference>
<dbReference type="STRING" id="45070.Lnau_1840"/>
<evidence type="ECO:0000313" key="2">
    <source>
        <dbReference type="EMBL" id="KTD35169.1"/>
    </source>
</evidence>
<keyword evidence="1" id="KW-0812">Transmembrane</keyword>
<feature type="transmembrane region" description="Helical" evidence="1">
    <location>
        <begin position="96"/>
        <end position="124"/>
    </location>
</feature>
<comment type="caution">
    <text evidence="2">The sequence shown here is derived from an EMBL/GenBank/DDBJ whole genome shotgun (WGS) entry which is preliminary data.</text>
</comment>
<gene>
    <name evidence="2" type="ORF">Lnau_1840</name>
</gene>
<evidence type="ECO:0000313" key="3">
    <source>
        <dbReference type="Proteomes" id="UP000054725"/>
    </source>
</evidence>
<protein>
    <submittedName>
        <fullName evidence="2">VIT family protein</fullName>
    </submittedName>
</protein>
<dbReference type="EMBL" id="LNYO01000016">
    <property type="protein sequence ID" value="KTD35169.1"/>
    <property type="molecule type" value="Genomic_DNA"/>
</dbReference>
<evidence type="ECO:0000256" key="1">
    <source>
        <dbReference type="SAM" id="Phobius"/>
    </source>
</evidence>
<feature type="transmembrane region" description="Helical" evidence="1">
    <location>
        <begin position="12"/>
        <end position="34"/>
    </location>
</feature>
<organism evidence="2 3">
    <name type="scientific">Legionella nautarum</name>
    <dbReference type="NCBI Taxonomy" id="45070"/>
    <lineage>
        <taxon>Bacteria</taxon>
        <taxon>Pseudomonadati</taxon>
        <taxon>Pseudomonadota</taxon>
        <taxon>Gammaproteobacteria</taxon>
        <taxon>Legionellales</taxon>
        <taxon>Legionellaceae</taxon>
        <taxon>Legionella</taxon>
    </lineage>
</organism>
<accession>A0A0W0WS55</accession>
<keyword evidence="1" id="KW-1133">Transmembrane helix</keyword>
<keyword evidence="3" id="KW-1185">Reference proteome</keyword>